<reference evidence="4" key="1">
    <citation type="journal article" date="2019" name="Int. J. Syst. Evol. Microbiol.">
        <title>The Global Catalogue of Microorganisms (GCM) 10K type strain sequencing project: providing services to taxonomists for standard genome sequencing and annotation.</title>
        <authorList>
            <consortium name="The Broad Institute Genomics Platform"/>
            <consortium name="The Broad Institute Genome Sequencing Center for Infectious Disease"/>
            <person name="Wu L."/>
            <person name="Ma J."/>
        </authorList>
    </citation>
    <scope>NUCLEOTIDE SEQUENCE [LARGE SCALE GENOMIC DNA]</scope>
    <source>
        <strain evidence="4">CGMCC 1.15772</strain>
    </source>
</reference>
<sequence length="84" mass="9371">MSAVADDLTPDEAERIAQQARDGRLETDDPQIRKVVTRAQRTVVRTSLWGDAPRSRRMLVLWLAIGFIALWVVGLAVPLILTFG</sequence>
<evidence type="ECO:0000256" key="2">
    <source>
        <dbReference type="SAM" id="Phobius"/>
    </source>
</evidence>
<proteinExistence type="predicted"/>
<accession>A0ABW2H9Q2</accession>
<evidence type="ECO:0008006" key="5">
    <source>
        <dbReference type="Google" id="ProtNLM"/>
    </source>
</evidence>
<dbReference type="Proteomes" id="UP001596507">
    <property type="component" value="Unassembled WGS sequence"/>
</dbReference>
<keyword evidence="4" id="KW-1185">Reference proteome</keyword>
<evidence type="ECO:0000313" key="3">
    <source>
        <dbReference type="EMBL" id="MFC7268034.1"/>
    </source>
</evidence>
<keyword evidence="2" id="KW-0472">Membrane</keyword>
<protein>
    <recommendedName>
        <fullName evidence="5">DUF3040 domain-containing protein</fullName>
    </recommendedName>
</protein>
<dbReference type="EMBL" id="JBHTBE010000001">
    <property type="protein sequence ID" value="MFC7268034.1"/>
    <property type="molecule type" value="Genomic_DNA"/>
</dbReference>
<organism evidence="3 4">
    <name type="scientific">Microbacterium fluvii</name>
    <dbReference type="NCBI Taxonomy" id="415215"/>
    <lineage>
        <taxon>Bacteria</taxon>
        <taxon>Bacillati</taxon>
        <taxon>Actinomycetota</taxon>
        <taxon>Actinomycetes</taxon>
        <taxon>Micrococcales</taxon>
        <taxon>Microbacteriaceae</taxon>
        <taxon>Microbacterium</taxon>
    </lineage>
</organism>
<feature type="region of interest" description="Disordered" evidence="1">
    <location>
        <begin position="1"/>
        <end position="28"/>
    </location>
</feature>
<evidence type="ECO:0000256" key="1">
    <source>
        <dbReference type="SAM" id="MobiDB-lite"/>
    </source>
</evidence>
<keyword evidence="2" id="KW-1133">Transmembrane helix</keyword>
<name>A0ABW2H9Q2_9MICO</name>
<keyword evidence="2" id="KW-0812">Transmembrane</keyword>
<dbReference type="RefSeq" id="WP_262872954.1">
    <property type="nucleotide sequence ID" value="NZ_BAABKW010000005.1"/>
</dbReference>
<gene>
    <name evidence="3" type="ORF">ACFQRL_03540</name>
</gene>
<feature type="transmembrane region" description="Helical" evidence="2">
    <location>
        <begin position="59"/>
        <end position="81"/>
    </location>
</feature>
<evidence type="ECO:0000313" key="4">
    <source>
        <dbReference type="Proteomes" id="UP001596507"/>
    </source>
</evidence>
<comment type="caution">
    <text evidence="3">The sequence shown here is derived from an EMBL/GenBank/DDBJ whole genome shotgun (WGS) entry which is preliminary data.</text>
</comment>